<evidence type="ECO:0000313" key="3">
    <source>
        <dbReference type="Proteomes" id="UP000184123"/>
    </source>
</evidence>
<feature type="compositionally biased region" description="Basic and acidic residues" evidence="1">
    <location>
        <begin position="71"/>
        <end position="89"/>
    </location>
</feature>
<accession>A0A1M7JJ55</accession>
<feature type="compositionally biased region" description="Basic and acidic residues" evidence="1">
    <location>
        <begin position="47"/>
        <end position="62"/>
    </location>
</feature>
<protein>
    <submittedName>
        <fullName evidence="2">Uncharacterized protein</fullName>
    </submittedName>
</protein>
<feature type="region of interest" description="Disordered" evidence="1">
    <location>
        <begin position="1"/>
        <end position="113"/>
    </location>
</feature>
<dbReference type="Proteomes" id="UP000184123">
    <property type="component" value="Unassembled WGS sequence"/>
</dbReference>
<organism evidence="2 3">
    <name type="scientific">Halomonas cupida</name>
    <dbReference type="NCBI Taxonomy" id="44933"/>
    <lineage>
        <taxon>Bacteria</taxon>
        <taxon>Pseudomonadati</taxon>
        <taxon>Pseudomonadota</taxon>
        <taxon>Gammaproteobacteria</taxon>
        <taxon>Oceanospirillales</taxon>
        <taxon>Halomonadaceae</taxon>
        <taxon>Halomonas</taxon>
    </lineage>
</organism>
<gene>
    <name evidence="2" type="ORF">SAMN05660971_03193</name>
</gene>
<reference evidence="2 3" key="1">
    <citation type="submission" date="2016-11" db="EMBL/GenBank/DDBJ databases">
        <authorList>
            <person name="Jaros S."/>
            <person name="Januszkiewicz K."/>
            <person name="Wedrychowicz H."/>
        </authorList>
    </citation>
    <scope>NUCLEOTIDE SEQUENCE [LARGE SCALE GENOMIC DNA]</scope>
    <source>
        <strain evidence="2 3">DSM 4740</strain>
    </source>
</reference>
<dbReference type="STRING" id="44933.SAMN05660971_03193"/>
<sequence>MPQGQPAETGTPPKPAQTDKTQNTSHPGDPTDKINQATGNSPPGPDNARKSERNKPHEETETHTQTIPSDTKGDSPKTRRTKDTDRTEPSKATTTVKDEHRKPTLTQTNATYS</sequence>
<proteinExistence type="predicted"/>
<evidence type="ECO:0000256" key="1">
    <source>
        <dbReference type="SAM" id="MobiDB-lite"/>
    </source>
</evidence>
<evidence type="ECO:0000313" key="2">
    <source>
        <dbReference type="EMBL" id="SHM53139.1"/>
    </source>
</evidence>
<feature type="compositionally biased region" description="Polar residues" evidence="1">
    <location>
        <begin position="104"/>
        <end position="113"/>
    </location>
</feature>
<dbReference type="EMBL" id="FRCA01000009">
    <property type="protein sequence ID" value="SHM53139.1"/>
    <property type="molecule type" value="Genomic_DNA"/>
</dbReference>
<dbReference type="AlphaFoldDB" id="A0A1M7JJ55"/>
<name>A0A1M7JJ55_9GAMM</name>